<dbReference type="PROSITE" id="PS00759">
    <property type="entry name" value="ARGE_DAPE_CPG2_2"/>
    <property type="match status" value="1"/>
</dbReference>
<comment type="subcellular location">
    <subcellularLocation>
        <location evidence="3">Cytoplasm</location>
    </subcellularLocation>
    <subcellularLocation>
        <location evidence="2">Membrane</location>
        <topology evidence="2">Multi-pass membrane protein</topology>
    </subcellularLocation>
</comment>
<keyword evidence="7" id="KW-0963">Cytoplasm</keyword>
<dbReference type="Gene3D" id="3.40.630.10">
    <property type="entry name" value="Zn peptidases"/>
    <property type="match status" value="1"/>
</dbReference>
<dbReference type="CDD" id="cd05646">
    <property type="entry name" value="M20_AcylaseI_like"/>
    <property type="match status" value="1"/>
</dbReference>
<dbReference type="InterPro" id="IPR011650">
    <property type="entry name" value="Peptidase_M20_dimer"/>
</dbReference>
<keyword evidence="10" id="KW-0378">Hydrolase</keyword>
<feature type="transmembrane region" description="Helical" evidence="17">
    <location>
        <begin position="901"/>
        <end position="926"/>
    </location>
</feature>
<keyword evidence="9" id="KW-0479">Metal-binding</keyword>
<dbReference type="PROSITE" id="PS00758">
    <property type="entry name" value="ARGE_DAPE_CPG2_1"/>
    <property type="match status" value="1"/>
</dbReference>
<keyword evidence="22" id="KW-1185">Reference proteome</keyword>
<feature type="signal peptide" evidence="18">
    <location>
        <begin position="1"/>
        <end position="20"/>
    </location>
</feature>
<feature type="transmembrane region" description="Helical" evidence="17">
    <location>
        <begin position="946"/>
        <end position="967"/>
    </location>
</feature>
<dbReference type="InterPro" id="IPR052083">
    <property type="entry name" value="Aminoacylase-1_M20A"/>
</dbReference>
<dbReference type="InterPro" id="IPR002933">
    <property type="entry name" value="Peptidase_M20"/>
</dbReference>
<evidence type="ECO:0000259" key="19">
    <source>
        <dbReference type="Pfam" id="PF01490"/>
    </source>
</evidence>
<reference evidence="21 22" key="1">
    <citation type="submission" date="2021-05" db="EMBL/GenBank/DDBJ databases">
        <title>Genome Assembly of Synthetic Allotetraploid Brassica napus Reveals Homoeologous Exchanges between Subgenomes.</title>
        <authorList>
            <person name="Davis J.T."/>
        </authorList>
    </citation>
    <scope>NUCLEOTIDE SEQUENCE [LARGE SCALE GENOMIC DNA]</scope>
    <source>
        <strain evidence="22">cv. Da-Ae</strain>
        <tissue evidence="21">Seedling</tissue>
    </source>
</reference>
<dbReference type="Gene3D" id="3.30.70.360">
    <property type="match status" value="1"/>
</dbReference>
<keyword evidence="12" id="KW-0029">Amino-acid transport</keyword>
<evidence type="ECO:0000256" key="10">
    <source>
        <dbReference type="ARBA" id="ARBA00022801"/>
    </source>
</evidence>
<gene>
    <name evidence="21" type="ORF">HID58_000015</name>
</gene>
<feature type="domain" description="Amino acid transporter transmembrane" evidence="19">
    <location>
        <begin position="445"/>
        <end position="696"/>
    </location>
</feature>
<proteinExistence type="inferred from homology"/>
<dbReference type="Pfam" id="PF01546">
    <property type="entry name" value="Peptidase_M20"/>
    <property type="match status" value="1"/>
</dbReference>
<keyword evidence="8 17" id="KW-0812">Transmembrane</keyword>
<evidence type="ECO:0000256" key="12">
    <source>
        <dbReference type="ARBA" id="ARBA00022970"/>
    </source>
</evidence>
<dbReference type="InterPro" id="IPR036264">
    <property type="entry name" value="Bact_exopeptidase_dim_dom"/>
</dbReference>
<feature type="domain" description="Peptidase M20 dimerisation" evidence="20">
    <location>
        <begin position="202"/>
        <end position="313"/>
    </location>
</feature>
<dbReference type="Pfam" id="PF07687">
    <property type="entry name" value="M20_dimer"/>
    <property type="match status" value="1"/>
</dbReference>
<dbReference type="PANTHER" id="PTHR45892">
    <property type="entry name" value="AMINOACYLASE-1"/>
    <property type="match status" value="1"/>
</dbReference>
<feature type="transmembrane region" description="Helical" evidence="17">
    <location>
        <begin position="496"/>
        <end position="521"/>
    </location>
</feature>
<dbReference type="Gene3D" id="1.10.150.900">
    <property type="match status" value="1"/>
</dbReference>
<comment type="similarity">
    <text evidence="4">Belongs to the peptidase M20A family.</text>
</comment>
<feature type="transmembrane region" description="Helical" evidence="17">
    <location>
        <begin position="592"/>
        <end position="613"/>
    </location>
</feature>
<evidence type="ECO:0000256" key="5">
    <source>
        <dbReference type="ARBA" id="ARBA00011913"/>
    </source>
</evidence>
<dbReference type="EMBL" id="JAGKQM010000001">
    <property type="protein sequence ID" value="KAH0940378.1"/>
    <property type="molecule type" value="Genomic_DNA"/>
</dbReference>
<evidence type="ECO:0000256" key="1">
    <source>
        <dbReference type="ARBA" id="ARBA00001947"/>
    </source>
</evidence>
<dbReference type="Pfam" id="PF03619">
    <property type="entry name" value="Solute_trans_a"/>
    <property type="match status" value="1"/>
</dbReference>
<evidence type="ECO:0000256" key="16">
    <source>
        <dbReference type="SAM" id="MobiDB-lite"/>
    </source>
</evidence>
<dbReference type="InterPro" id="IPR010159">
    <property type="entry name" value="N-acyl_aa_amidohydrolase"/>
</dbReference>
<evidence type="ECO:0000313" key="22">
    <source>
        <dbReference type="Proteomes" id="UP000824890"/>
    </source>
</evidence>
<feature type="transmembrane region" description="Helical" evidence="17">
    <location>
        <begin position="625"/>
        <end position="648"/>
    </location>
</feature>
<dbReference type="NCBIfam" id="TIGR01880">
    <property type="entry name" value="Ac-peptdase-euk"/>
    <property type="match status" value="1"/>
</dbReference>
<keyword evidence="6" id="KW-0813">Transport</keyword>
<keyword evidence="18" id="KW-0732">Signal</keyword>
<evidence type="ECO:0000313" key="21">
    <source>
        <dbReference type="EMBL" id="KAH0940378.1"/>
    </source>
</evidence>
<keyword evidence="13 17" id="KW-1133">Transmembrane helix</keyword>
<evidence type="ECO:0000256" key="18">
    <source>
        <dbReference type="SAM" id="SignalP"/>
    </source>
</evidence>
<evidence type="ECO:0000256" key="9">
    <source>
        <dbReference type="ARBA" id="ARBA00022723"/>
    </source>
</evidence>
<keyword evidence="11" id="KW-0862">Zinc</keyword>
<dbReference type="EC" id="3.5.1.14" evidence="5"/>
<evidence type="ECO:0000256" key="17">
    <source>
        <dbReference type="SAM" id="Phobius"/>
    </source>
</evidence>
<comment type="cofactor">
    <cofactor evidence="1">
        <name>Zn(2+)</name>
        <dbReference type="ChEBI" id="CHEBI:29105"/>
    </cofactor>
</comment>
<dbReference type="SMART" id="SM01417">
    <property type="entry name" value="Solute_trans_a"/>
    <property type="match status" value="1"/>
</dbReference>
<dbReference type="SUPFAM" id="SSF55031">
    <property type="entry name" value="Bacterial exopeptidase dimerisation domain"/>
    <property type="match status" value="1"/>
</dbReference>
<feature type="region of interest" description="Disordered" evidence="16">
    <location>
        <begin position="1148"/>
        <end position="1176"/>
    </location>
</feature>
<evidence type="ECO:0000256" key="2">
    <source>
        <dbReference type="ARBA" id="ARBA00004141"/>
    </source>
</evidence>
<evidence type="ECO:0000256" key="14">
    <source>
        <dbReference type="ARBA" id="ARBA00023136"/>
    </source>
</evidence>
<keyword evidence="14 17" id="KW-0472">Membrane</keyword>
<comment type="caution">
    <text evidence="21">The sequence shown here is derived from an EMBL/GenBank/DDBJ whole genome shotgun (WGS) entry which is preliminary data.</text>
</comment>
<evidence type="ECO:0000256" key="3">
    <source>
        <dbReference type="ARBA" id="ARBA00004496"/>
    </source>
</evidence>
<feature type="chain" id="PRO_5046813171" description="N-acyl-aliphatic-L-amino acid amidohydrolase" evidence="18">
    <location>
        <begin position="21"/>
        <end position="1261"/>
    </location>
</feature>
<dbReference type="SUPFAM" id="SSF53187">
    <property type="entry name" value="Zn-dependent exopeptidases"/>
    <property type="match status" value="1"/>
</dbReference>
<evidence type="ECO:0000256" key="13">
    <source>
        <dbReference type="ARBA" id="ARBA00022989"/>
    </source>
</evidence>
<evidence type="ECO:0000259" key="20">
    <source>
        <dbReference type="Pfam" id="PF07687"/>
    </source>
</evidence>
<dbReference type="InterPro" id="IPR001261">
    <property type="entry name" value="ArgE/DapE_CS"/>
</dbReference>
<dbReference type="InterPro" id="IPR013057">
    <property type="entry name" value="AA_transpt_TM"/>
</dbReference>
<feature type="transmembrane region" description="Helical" evidence="17">
    <location>
        <begin position="660"/>
        <end position="684"/>
    </location>
</feature>
<organism evidence="21 22">
    <name type="scientific">Brassica napus</name>
    <name type="common">Rape</name>
    <dbReference type="NCBI Taxonomy" id="3708"/>
    <lineage>
        <taxon>Eukaryota</taxon>
        <taxon>Viridiplantae</taxon>
        <taxon>Streptophyta</taxon>
        <taxon>Embryophyta</taxon>
        <taxon>Tracheophyta</taxon>
        <taxon>Spermatophyta</taxon>
        <taxon>Magnoliopsida</taxon>
        <taxon>eudicotyledons</taxon>
        <taxon>Gunneridae</taxon>
        <taxon>Pentapetalae</taxon>
        <taxon>rosids</taxon>
        <taxon>malvids</taxon>
        <taxon>Brassicales</taxon>
        <taxon>Brassicaceae</taxon>
        <taxon>Brassiceae</taxon>
        <taxon>Brassica</taxon>
    </lineage>
</organism>
<dbReference type="InterPro" id="IPR005178">
    <property type="entry name" value="Ostalpha/TMEM184C"/>
</dbReference>
<evidence type="ECO:0000256" key="7">
    <source>
        <dbReference type="ARBA" id="ARBA00022490"/>
    </source>
</evidence>
<evidence type="ECO:0000256" key="6">
    <source>
        <dbReference type="ARBA" id="ARBA00022448"/>
    </source>
</evidence>
<accession>A0ABQ8EFF9</accession>
<feature type="transmembrane region" description="Helical" evidence="17">
    <location>
        <begin position="988"/>
        <end position="1008"/>
    </location>
</feature>
<name>A0ABQ8EFF9_BRANA</name>
<dbReference type="Pfam" id="PF01490">
    <property type="entry name" value="Aa_trans"/>
    <property type="match status" value="1"/>
</dbReference>
<evidence type="ECO:0000256" key="15">
    <source>
        <dbReference type="ARBA" id="ARBA00029656"/>
    </source>
</evidence>
<evidence type="ECO:0000256" key="11">
    <source>
        <dbReference type="ARBA" id="ARBA00022833"/>
    </source>
</evidence>
<dbReference type="PANTHER" id="PTHR45892:SF1">
    <property type="entry name" value="AMINOACYLASE-1"/>
    <property type="match status" value="1"/>
</dbReference>
<protein>
    <recommendedName>
        <fullName evidence="5">N-acyl-aliphatic-L-amino acid amidohydrolase</fullName>
        <ecNumber evidence="5">3.5.1.14</ecNumber>
    </recommendedName>
    <alternativeName>
        <fullName evidence="15">N-acyl-L-amino-acid amidohydrolase</fullName>
    </alternativeName>
</protein>
<dbReference type="Proteomes" id="UP000824890">
    <property type="component" value="Unassembled WGS sequence"/>
</dbReference>
<evidence type="ECO:0000256" key="8">
    <source>
        <dbReference type="ARBA" id="ARBA00022692"/>
    </source>
</evidence>
<sequence length="1261" mass="140015">MSRLLLAQVVLALCILSAAADDGEAIVSRFQEYLRIDTVQPKPDYYKAVDFLNSQAKSLSLESQTNEFVKGKPHLLLKWVGSDPTLPAILLNSHTDVVPFEESKWTHHPLHAHMDNQGDIYARGSQDMKCVGMQYLEAIRKLQASGFHPLRSVYLSFVPDEEIGGHDGAEKFVESHLFKSLNVGIVLDEGLPSPSKSYRVFYGERSPWWLVIKAKGPPGHGAKLYDNSAIENLLKSIESIRRFRASQFDLLKAGGTAEGDVVSVNMAFLKAGTPSPTGFVMNLQPSEAEAGFDIRIPPSVDSEALERRLVEEWAPAARNMSVEFKQKHSGEPLLTTADDSNPWWRLLENAVKEAGGKTSKPEIFPASTDARYFRMAGVPAFGFSPISNTPSLLHDHNEYLGRAEYLKGIDVHPLSPASSRPSPTSLVFLVFLTPSSAPDGSWASSVSVLTHHCMMLLVHTRRKLDSFNGGGFSKIGSFGDLGFAVCGSLGRLVVDLFIILSQAGFCVGYLIFIGTTLANLFDPDSPTSLRHHITTLGFPFQLGLNSIKTLTHLAPLSIFADVVDLAAMAVVIVEDSMIILKQRPDFGGFSLFFYGMGVAVYSFEGVGMVLPLESEMKDKDKFGKVLALGMGFISFIYIAFGFLRYLAFSEDTMDIITANLGAGLISTIAQLGLCINLFFTFPLMMNPVFEIVERRFSGGMYSAWLRWLLVLAVTLEEMGSLDTAIVGLGVVLAVSGTWSSLSEIFSVKVSCHPSSSPPYGIVGDGYIINASSLLSSRLGKLYGRCFFDSHPLPFLEQMFLIGVILMVPCYSIESFASLVNPSISVDCGILRDCYESFAMYCFGRYLVACLGGEDRTIEFMQRQGRKSFKTPLLLDHNDDKGTIKHPFPMNLFLKPWRLSHWFYQVVKFGIVQYMIIKSLTALTALILEAFGVYCEGEFKWDCGYPYLAVVLNFSQSWALYCLVQFYGATKDELAHIKPLAKFLTFKSIVFLTWWQGVAIALLSSLGLFKSSIAQSLQLKTSVQDFIICIEMGIASVVHLYVFPAKPYGLLGDRFTGSVSVLGDYASVDCPIDPDEIRDSERRTKVRLPHPDVDIRSCMTIKESMRDVFVGGGEYIVKDVRFTVTQAVEPMEKSITKFNEKLHKISQNIKKHDKDKRRWSYRTKKNSESQGTTSGESGGERAVVIKLIVDLKLEILAVSVHAEGDTSMDHYDEHDDMALQTNKPLLPIDPSLNLARKCRARDGYKERRRNQVQHLPPVRWGS</sequence>
<evidence type="ECO:0000256" key="4">
    <source>
        <dbReference type="ARBA" id="ARBA00006247"/>
    </source>
</evidence>